<evidence type="ECO:0000313" key="1">
    <source>
        <dbReference type="EMBL" id="DAD71863.1"/>
    </source>
</evidence>
<dbReference type="SUPFAM" id="SSF49373">
    <property type="entry name" value="Invasin/intimin cell-adhesion fragments"/>
    <property type="match status" value="1"/>
</dbReference>
<dbReference type="EMBL" id="BK015888">
    <property type="protein sequence ID" value="DAD71863.1"/>
    <property type="molecule type" value="Genomic_DNA"/>
</dbReference>
<protein>
    <submittedName>
        <fullName evidence="1">Tail tube protein</fullName>
    </submittedName>
</protein>
<dbReference type="InterPro" id="IPR008964">
    <property type="entry name" value="Invasin/intimin_cell_adhesion"/>
</dbReference>
<name>A0A8S5LPT5_9CAUD</name>
<proteinExistence type="predicted"/>
<organism evidence="1">
    <name type="scientific">Siphoviridae sp. ctoiW10</name>
    <dbReference type="NCBI Taxonomy" id="2827592"/>
    <lineage>
        <taxon>Viruses</taxon>
        <taxon>Duplodnaviria</taxon>
        <taxon>Heunggongvirae</taxon>
        <taxon>Uroviricota</taxon>
        <taxon>Caudoviricetes</taxon>
    </lineage>
</organism>
<dbReference type="Gene3D" id="2.60.40.1080">
    <property type="match status" value="1"/>
</dbReference>
<reference evidence="1" key="1">
    <citation type="journal article" date="2021" name="Proc. Natl. Acad. Sci. U.S.A.">
        <title>A Catalog of Tens of Thousands of Viruses from Human Metagenomes Reveals Hidden Associations with Chronic Diseases.</title>
        <authorList>
            <person name="Tisza M.J."/>
            <person name="Buck C.B."/>
        </authorList>
    </citation>
    <scope>NUCLEOTIDE SEQUENCE</scope>
    <source>
        <strain evidence="1">CtoiW10</strain>
    </source>
</reference>
<sequence length="440" mass="48417">MADAKHGIKNIGLLSGGNGRATNAPAQYRDRNRQYFADATARFVEEMAPYATDFVTARMQGLVSGDFYRWSTKRIRFSDTTKQGVSLTRKTDDQKAFLVADAGVDYIPEGAKVETMGSYWLVTNPSNLSSASGCGIMRRCNAVWRFLDWYGNIREEPILVEKSLAQATSNDFQEMTLIMQGYFNIICQRNANTEQLDQNSRLILGRRAYQITGYSDVTQEFTGDDESTHLLYFNARMQEPNHEIDDLEAKVAGGKNFSWAVFVTGAPRMTAGDAFQFTAASRRNGAEVENTEEHPIGYVWCSSDTNVATVDSKGVVTAVGEGACQITAVLDQNRTYGGTFAVTVEASAAKTPAVRFLNEVPKYMAPYDVETLEAALFIGGVRQNAAVEWTYEGAAEGSYSVSVNGNWLTVRCWGNSPKPLTVRAECEGESVSAEIELEGL</sequence>
<dbReference type="Pfam" id="PF26182">
    <property type="entry name" value="Ig_NUP210_5th"/>
    <property type="match status" value="1"/>
</dbReference>
<accession>A0A8S5LPT5</accession>